<dbReference type="SUPFAM" id="SSF48403">
    <property type="entry name" value="Ankyrin repeat"/>
    <property type="match status" value="1"/>
</dbReference>
<dbReference type="Pfam" id="PF00023">
    <property type="entry name" value="Ank"/>
    <property type="match status" value="1"/>
</dbReference>
<feature type="compositionally biased region" description="Low complexity" evidence="4">
    <location>
        <begin position="286"/>
        <end position="299"/>
    </location>
</feature>
<dbReference type="InterPro" id="IPR002110">
    <property type="entry name" value="Ankyrin_rpt"/>
</dbReference>
<dbReference type="PANTHER" id="PTHR24198:SF165">
    <property type="entry name" value="ANKYRIN REPEAT-CONTAINING PROTEIN-RELATED"/>
    <property type="match status" value="1"/>
</dbReference>
<reference evidence="5 6" key="1">
    <citation type="journal article" date="2019" name="BMC Genomics">
        <title>Chromosome level assembly and comparative genome analysis confirm lager-brewing yeasts originated from a single hybridization.</title>
        <authorList>
            <person name="Salazar A.N."/>
            <person name="Gorter de Vries A.R."/>
            <person name="van den Broek M."/>
            <person name="Brouwers N."/>
            <person name="de la Torre Cortes P."/>
            <person name="Kuijpers N.G.A."/>
            <person name="Daran J.G."/>
            <person name="Abeel T."/>
        </authorList>
    </citation>
    <scope>NUCLEOTIDE SEQUENCE [LARGE SCALE GENOMIC DNA]</scope>
    <source>
        <strain evidence="5 6">CBS 1483</strain>
    </source>
</reference>
<dbReference type="PROSITE" id="PS50297">
    <property type="entry name" value="ANK_REP_REGION"/>
    <property type="match status" value="2"/>
</dbReference>
<dbReference type="PROSITE" id="PS50088">
    <property type="entry name" value="ANK_REPEAT"/>
    <property type="match status" value="2"/>
</dbReference>
<evidence type="ECO:0000256" key="1">
    <source>
        <dbReference type="ARBA" id="ARBA00022737"/>
    </source>
</evidence>
<organism evidence="5 6">
    <name type="scientific">Saccharomyces pastorianus</name>
    <name type="common">Lager yeast</name>
    <name type="synonym">Saccharomyces cerevisiae x Saccharomyces eubayanus</name>
    <dbReference type="NCBI Taxonomy" id="27292"/>
    <lineage>
        <taxon>Eukaryota</taxon>
        <taxon>Fungi</taxon>
        <taxon>Dikarya</taxon>
        <taxon>Ascomycota</taxon>
        <taxon>Saccharomycotina</taxon>
        <taxon>Saccharomycetes</taxon>
        <taxon>Saccharomycetales</taxon>
        <taxon>Saccharomycetaceae</taxon>
        <taxon>Saccharomyces</taxon>
    </lineage>
</organism>
<keyword evidence="1" id="KW-0677">Repeat</keyword>
<keyword evidence="2 3" id="KW-0040">ANK repeat</keyword>
<gene>
    <name evidence="5" type="primary">AVO2_2</name>
    <name evidence="5" type="ORF">GRS66_009876</name>
</gene>
<dbReference type="EMBL" id="CP049010">
    <property type="protein sequence ID" value="QID87209.1"/>
    <property type="molecule type" value="Genomic_DNA"/>
</dbReference>
<dbReference type="Gene3D" id="1.25.40.20">
    <property type="entry name" value="Ankyrin repeat-containing domain"/>
    <property type="match status" value="1"/>
</dbReference>
<dbReference type="SMART" id="SM00248">
    <property type="entry name" value="ANK"/>
    <property type="match status" value="5"/>
</dbReference>
<feature type="repeat" description="ANK" evidence="3">
    <location>
        <begin position="108"/>
        <end position="140"/>
    </location>
</feature>
<evidence type="ECO:0000256" key="2">
    <source>
        <dbReference type="ARBA" id="ARBA00023043"/>
    </source>
</evidence>
<protein>
    <submittedName>
        <fullName evidence="5">Target of rapamycin complex 2 subunit avo2</fullName>
    </submittedName>
</protein>
<dbReference type="OrthoDB" id="823504at2759"/>
<sequence length="432" mass="47508">MLKEASARLREAIIEGNLLIVKRLLRRYPDLLTNIDSENGWSSLHYASYHGRYLICVYLIQLGHDKHELIKTFKGNTCVHLALMRGHEQTLHLLLQQFPQFINHRGENGRAPIHIACMKNYYQCLSLLIGVGADLWVMDTNGDTPLHVCLEYGSLNCMKMLVNEGEVSLDDNVKDKGNWKPLDVAQTFEVGNVYSKVLKDVKKKGVPLGTGKKPSSFRTPILGAKAAFEDGPSPVLSMNSPYSLYSNNSPLPALPRGISTHNASVTGGTNRRSSIQNPVFNPRKPSLSTDSFSSGSNSSPRARVNSKSTAGGSPMKEQVPESLRHSVTPTSPHNNIALINRYLLPNKSNENLRIDPQVQANNDKTSGGCGAAAAATTTGIGLRKDSDDENENQNDNENNSEMTRAEPRRRVSLLNIPISKLRNSSAGSIEER</sequence>
<evidence type="ECO:0000313" key="6">
    <source>
        <dbReference type="Proteomes" id="UP000501346"/>
    </source>
</evidence>
<dbReference type="AlphaFoldDB" id="A0A6C1EDQ1"/>
<proteinExistence type="predicted"/>
<feature type="repeat" description="ANK" evidence="3">
    <location>
        <begin position="141"/>
        <end position="165"/>
    </location>
</feature>
<feature type="region of interest" description="Disordered" evidence="4">
    <location>
        <begin position="380"/>
        <end position="411"/>
    </location>
</feature>
<feature type="region of interest" description="Disordered" evidence="4">
    <location>
        <begin position="255"/>
        <end position="333"/>
    </location>
</feature>
<evidence type="ECO:0000256" key="4">
    <source>
        <dbReference type="SAM" id="MobiDB-lite"/>
    </source>
</evidence>
<accession>A0A6C1EDQ1</accession>
<evidence type="ECO:0000313" key="5">
    <source>
        <dbReference type="EMBL" id="QID87209.1"/>
    </source>
</evidence>
<dbReference type="Pfam" id="PF12796">
    <property type="entry name" value="Ank_2"/>
    <property type="match status" value="1"/>
</dbReference>
<dbReference type="Proteomes" id="UP000501346">
    <property type="component" value="Chromosome SeXIII-ScXIII"/>
</dbReference>
<evidence type="ECO:0000256" key="3">
    <source>
        <dbReference type="PROSITE-ProRule" id="PRU00023"/>
    </source>
</evidence>
<dbReference type="PANTHER" id="PTHR24198">
    <property type="entry name" value="ANKYRIN REPEAT AND PROTEIN KINASE DOMAIN-CONTAINING PROTEIN"/>
    <property type="match status" value="1"/>
</dbReference>
<feature type="compositionally biased region" description="Polar residues" evidence="4">
    <location>
        <begin position="259"/>
        <end position="279"/>
    </location>
</feature>
<keyword evidence="6" id="KW-1185">Reference proteome</keyword>
<dbReference type="InterPro" id="IPR036770">
    <property type="entry name" value="Ankyrin_rpt-contain_sf"/>
</dbReference>
<name>A0A6C1EDQ1_SACPS</name>